<evidence type="ECO:0000256" key="1">
    <source>
        <dbReference type="ARBA" id="ARBA00022741"/>
    </source>
</evidence>
<dbReference type="GO" id="GO:0016787">
    <property type="term" value="F:hydrolase activity"/>
    <property type="evidence" value="ECO:0007669"/>
    <property type="project" value="UniProtKB-UniRule"/>
</dbReference>
<dbReference type="GO" id="GO:0004386">
    <property type="term" value="F:helicase activity"/>
    <property type="evidence" value="ECO:0007669"/>
    <property type="project" value="UniProtKB-UniRule"/>
</dbReference>
<evidence type="ECO:0000313" key="7">
    <source>
        <dbReference type="EMBL" id="MBV7276355.1"/>
    </source>
</evidence>
<reference evidence="7" key="1">
    <citation type="submission" date="2020-12" db="EMBL/GenBank/DDBJ databases">
        <title>Clostridium thailandense sp. nov., a novel acetogenic bacterium isolated from peat land soil in Thailand.</title>
        <authorList>
            <person name="Chaikitkaew S."/>
            <person name="Birkeland N.K."/>
        </authorList>
    </citation>
    <scope>NUCLEOTIDE SEQUENCE</scope>
    <source>
        <strain evidence="7">PL3</strain>
    </source>
</reference>
<evidence type="ECO:0000256" key="4">
    <source>
        <dbReference type="ARBA" id="ARBA00022840"/>
    </source>
</evidence>
<accession>A0A949U2Q7</accession>
<keyword evidence="2 5" id="KW-0378">Hydrolase</keyword>
<gene>
    <name evidence="7" type="ORF">I6U48_26065</name>
</gene>
<dbReference type="Pfam" id="PF00717">
    <property type="entry name" value="Peptidase_S24"/>
    <property type="match status" value="1"/>
</dbReference>
<evidence type="ECO:0000256" key="3">
    <source>
        <dbReference type="ARBA" id="ARBA00022806"/>
    </source>
</evidence>
<dbReference type="GO" id="GO:0005524">
    <property type="term" value="F:ATP binding"/>
    <property type="evidence" value="ECO:0007669"/>
    <property type="project" value="UniProtKB-UniRule"/>
</dbReference>
<dbReference type="InterPro" id="IPR015927">
    <property type="entry name" value="Peptidase_S24_S26A/B/C"/>
</dbReference>
<keyword evidence="4 5" id="KW-0067">ATP-binding</keyword>
<organism evidence="7 8">
    <name type="scientific">Clostridium thailandense</name>
    <dbReference type="NCBI Taxonomy" id="2794346"/>
    <lineage>
        <taxon>Bacteria</taxon>
        <taxon>Bacillati</taxon>
        <taxon>Bacillota</taxon>
        <taxon>Clostridia</taxon>
        <taxon>Eubacteriales</taxon>
        <taxon>Clostridiaceae</taxon>
        <taxon>Clostridium</taxon>
    </lineage>
</organism>
<dbReference type="Pfam" id="PF00580">
    <property type="entry name" value="UvrD-helicase"/>
    <property type="match status" value="1"/>
</dbReference>
<dbReference type="InterPro" id="IPR050077">
    <property type="entry name" value="LexA_repressor"/>
</dbReference>
<dbReference type="CDD" id="cd06529">
    <property type="entry name" value="S24_LexA-like"/>
    <property type="match status" value="1"/>
</dbReference>
<feature type="binding site" evidence="5">
    <location>
        <begin position="23"/>
        <end position="30"/>
    </location>
    <ligand>
        <name>ATP</name>
        <dbReference type="ChEBI" id="CHEBI:30616"/>
    </ligand>
</feature>
<keyword evidence="1 5" id="KW-0547">Nucleotide-binding</keyword>
<sequence>MELDTVQKKLVLSKQLGINLLKGKTSSGKTTAAVHRAIYLKNQYCLYEDDKILIVSDSNKDIQTAQIMYNKISSESETEYSTLFSKREDNLSFYSIKEIVYKYFNLNRKKNKYNIISDTEKINIISKCLHDVKKNYKNIKFLHEKYTRFFIDEISWIKCCNYTTLEEYQNAERTGRKVKKGEGPSRIFKNSNTREAIFNLMLLYNEILEKSKSIDCEDIDIIALEQVKTSNDKFTHIIIDEFQNFTKVQFEIIKLLLYRKAYFSMTLVDNKDISLNRNAWFIKGKKLNRIGVDGKIKTYNLKNTYKSDLELKTNIKSETENYEDRYSIETFEYHDIRHNRKFNFIRDINDICDVIVKEEDKEYEYEKDELRELAVYNDIAAGEPILINSDIENKFYMPKYWLKGINDCFILKVKGESMIGANIFDGDYVVIRKQYSAQNKDIVAVEIDGSATLKRLSISKEGINLMPENSRFSPIPVTDDGTNIIGIAIGIIKGK</sequence>
<protein>
    <submittedName>
        <fullName evidence="7">Repressor LexA</fullName>
    </submittedName>
</protein>
<keyword evidence="8" id="KW-1185">Reference proteome</keyword>
<dbReference type="AlphaFoldDB" id="A0A949U2Q7"/>
<dbReference type="EMBL" id="JAEEGC010000170">
    <property type="protein sequence ID" value="MBV7276355.1"/>
    <property type="molecule type" value="Genomic_DNA"/>
</dbReference>
<evidence type="ECO:0000313" key="8">
    <source>
        <dbReference type="Proteomes" id="UP000694308"/>
    </source>
</evidence>
<keyword evidence="3 5" id="KW-0347">Helicase</keyword>
<dbReference type="PANTHER" id="PTHR33516">
    <property type="entry name" value="LEXA REPRESSOR"/>
    <property type="match status" value="1"/>
</dbReference>
<proteinExistence type="predicted"/>
<evidence type="ECO:0000256" key="5">
    <source>
        <dbReference type="PROSITE-ProRule" id="PRU00560"/>
    </source>
</evidence>
<dbReference type="Proteomes" id="UP000694308">
    <property type="component" value="Unassembled WGS sequence"/>
</dbReference>
<dbReference type="InterPro" id="IPR039418">
    <property type="entry name" value="LexA-like"/>
</dbReference>
<evidence type="ECO:0000259" key="6">
    <source>
        <dbReference type="PROSITE" id="PS51198"/>
    </source>
</evidence>
<dbReference type="PANTHER" id="PTHR33516:SF2">
    <property type="entry name" value="LEXA REPRESSOR-RELATED"/>
    <property type="match status" value="1"/>
</dbReference>
<name>A0A949U2Q7_9CLOT</name>
<comment type="caution">
    <text evidence="7">The sequence shown here is derived from an EMBL/GenBank/DDBJ whole genome shotgun (WGS) entry which is preliminary data.</text>
</comment>
<dbReference type="InterPro" id="IPR014016">
    <property type="entry name" value="UvrD-like_ATP-bd"/>
</dbReference>
<feature type="domain" description="UvrD-like helicase ATP-binding" evidence="6">
    <location>
        <begin position="2"/>
        <end position="308"/>
    </location>
</feature>
<dbReference type="RefSeq" id="WP_218323409.1">
    <property type="nucleotide sequence ID" value="NZ_JAEEGC010000170.1"/>
</dbReference>
<dbReference type="PROSITE" id="PS51198">
    <property type="entry name" value="UVRD_HELICASE_ATP_BIND"/>
    <property type="match status" value="1"/>
</dbReference>
<evidence type="ECO:0000256" key="2">
    <source>
        <dbReference type="ARBA" id="ARBA00022801"/>
    </source>
</evidence>